<name>A0A917KXF8_9ACTN</name>
<protein>
    <submittedName>
        <fullName evidence="2">Uncharacterized protein</fullName>
    </submittedName>
</protein>
<proteinExistence type="predicted"/>
<evidence type="ECO:0000313" key="3">
    <source>
        <dbReference type="Proteomes" id="UP000625682"/>
    </source>
</evidence>
<gene>
    <name evidence="2" type="ORF">GCM10012282_34420</name>
</gene>
<dbReference type="Proteomes" id="UP000625682">
    <property type="component" value="Unassembled WGS sequence"/>
</dbReference>
<feature type="region of interest" description="Disordered" evidence="1">
    <location>
        <begin position="1"/>
        <end position="61"/>
    </location>
</feature>
<feature type="compositionally biased region" description="Basic and acidic residues" evidence="1">
    <location>
        <begin position="20"/>
        <end position="35"/>
    </location>
</feature>
<reference evidence="2" key="2">
    <citation type="submission" date="2020-09" db="EMBL/GenBank/DDBJ databases">
        <authorList>
            <person name="Sun Q."/>
            <person name="Zhou Y."/>
        </authorList>
    </citation>
    <scope>NUCLEOTIDE SEQUENCE</scope>
    <source>
        <strain evidence="2">CGMCC 4.7272</strain>
    </source>
</reference>
<reference evidence="2" key="1">
    <citation type="journal article" date="2014" name="Int. J. Syst. Evol. Microbiol.">
        <title>Complete genome sequence of Corynebacterium casei LMG S-19264T (=DSM 44701T), isolated from a smear-ripened cheese.</title>
        <authorList>
            <consortium name="US DOE Joint Genome Institute (JGI-PGF)"/>
            <person name="Walter F."/>
            <person name="Albersmeier A."/>
            <person name="Kalinowski J."/>
            <person name="Ruckert C."/>
        </authorList>
    </citation>
    <scope>NUCLEOTIDE SEQUENCE</scope>
    <source>
        <strain evidence="2">CGMCC 4.7272</strain>
    </source>
</reference>
<keyword evidence="3" id="KW-1185">Reference proteome</keyword>
<comment type="caution">
    <text evidence="2">The sequence shown here is derived from an EMBL/GenBank/DDBJ whole genome shotgun (WGS) entry which is preliminary data.</text>
</comment>
<sequence length="61" mass="6842">MQQQVEEQEVHQDTAAADGSEFHRFKDDAPHRSDRNGQPVLGDIHTHARDNIRGAPPSRKG</sequence>
<accession>A0A917KXF8</accession>
<evidence type="ECO:0000313" key="2">
    <source>
        <dbReference type="EMBL" id="GGJ34808.1"/>
    </source>
</evidence>
<dbReference type="AlphaFoldDB" id="A0A917KXF8"/>
<evidence type="ECO:0000256" key="1">
    <source>
        <dbReference type="SAM" id="MobiDB-lite"/>
    </source>
</evidence>
<dbReference type="EMBL" id="BMMU01000010">
    <property type="protein sequence ID" value="GGJ34808.1"/>
    <property type="molecule type" value="Genomic_DNA"/>
</dbReference>
<organism evidence="2 3">
    <name type="scientific">Streptomyces lacrimifluminis</name>
    <dbReference type="NCBI Taxonomy" id="1500077"/>
    <lineage>
        <taxon>Bacteria</taxon>
        <taxon>Bacillati</taxon>
        <taxon>Actinomycetota</taxon>
        <taxon>Actinomycetes</taxon>
        <taxon>Kitasatosporales</taxon>
        <taxon>Streptomycetaceae</taxon>
        <taxon>Streptomyces</taxon>
    </lineage>
</organism>